<dbReference type="Pfam" id="PF02148">
    <property type="entry name" value="zf-UBP"/>
    <property type="match status" value="1"/>
</dbReference>
<dbReference type="OrthoDB" id="120315at2"/>
<accession>A0A1Q9LFW4</accession>
<reference evidence="2 3" key="1">
    <citation type="submission" date="2016-10" db="EMBL/GenBank/DDBJ databases">
        <title>The Draft Genome Sequence of Actinokineospora bangkokensis 44EHWT reveals the biosynthetic pathway of antifungal compounds Thailandins with unusual extender unit butylmalonyl-CoA.</title>
        <authorList>
            <person name="Greule A."/>
            <person name="Intra B."/>
            <person name="Flemming S."/>
            <person name="Rommel M.G."/>
            <person name="Panbangred W."/>
            <person name="Bechthold A."/>
        </authorList>
    </citation>
    <scope>NUCLEOTIDE SEQUENCE [LARGE SCALE GENOMIC DNA]</scope>
    <source>
        <strain evidence="2 3">44EHW</strain>
    </source>
</reference>
<dbReference type="STRING" id="1193682.BJP25_30605"/>
<gene>
    <name evidence="2" type="ORF">BJP25_30605</name>
</gene>
<proteinExistence type="predicted"/>
<dbReference type="EMBL" id="MKQR01000026">
    <property type="protein sequence ID" value="OLR90910.1"/>
    <property type="molecule type" value="Genomic_DNA"/>
</dbReference>
<protein>
    <recommendedName>
        <fullName evidence="1">UBP-type domain-containing protein</fullName>
    </recommendedName>
</protein>
<dbReference type="PROSITE" id="PS50271">
    <property type="entry name" value="ZF_UBP"/>
    <property type="match status" value="1"/>
</dbReference>
<dbReference type="GO" id="GO:0008270">
    <property type="term" value="F:zinc ion binding"/>
    <property type="evidence" value="ECO:0007669"/>
    <property type="project" value="InterPro"/>
</dbReference>
<comment type="caution">
    <text evidence="2">The sequence shown here is derived from an EMBL/GenBank/DDBJ whole genome shotgun (WGS) entry which is preliminary data.</text>
</comment>
<sequence>MTCAHTEDLPAATTADATDFCPDCRAAGYQVWVHLRQCLTCGHVACCDSSPHRHATAHHEATGHPVMRSYEPGENWRWCYLDKALV</sequence>
<dbReference type="InterPro" id="IPR013083">
    <property type="entry name" value="Znf_RING/FYVE/PHD"/>
</dbReference>
<dbReference type="AlphaFoldDB" id="A0A1Q9LFW4"/>
<evidence type="ECO:0000313" key="3">
    <source>
        <dbReference type="Proteomes" id="UP000186040"/>
    </source>
</evidence>
<evidence type="ECO:0000313" key="2">
    <source>
        <dbReference type="EMBL" id="OLR90910.1"/>
    </source>
</evidence>
<feature type="domain" description="UBP-type" evidence="1">
    <location>
        <begin position="1"/>
        <end position="86"/>
    </location>
</feature>
<dbReference type="RefSeq" id="WP_075977583.1">
    <property type="nucleotide sequence ID" value="NZ_MKQR01000026.1"/>
</dbReference>
<dbReference type="Proteomes" id="UP000186040">
    <property type="component" value="Unassembled WGS sequence"/>
</dbReference>
<dbReference type="SUPFAM" id="SSF57850">
    <property type="entry name" value="RING/U-box"/>
    <property type="match status" value="1"/>
</dbReference>
<evidence type="ECO:0000259" key="1">
    <source>
        <dbReference type="PROSITE" id="PS50271"/>
    </source>
</evidence>
<organism evidence="2 3">
    <name type="scientific">Actinokineospora bangkokensis</name>
    <dbReference type="NCBI Taxonomy" id="1193682"/>
    <lineage>
        <taxon>Bacteria</taxon>
        <taxon>Bacillati</taxon>
        <taxon>Actinomycetota</taxon>
        <taxon>Actinomycetes</taxon>
        <taxon>Pseudonocardiales</taxon>
        <taxon>Pseudonocardiaceae</taxon>
        <taxon>Actinokineospora</taxon>
    </lineage>
</organism>
<dbReference type="Gene3D" id="3.30.40.10">
    <property type="entry name" value="Zinc/RING finger domain, C3HC4 (zinc finger)"/>
    <property type="match status" value="1"/>
</dbReference>
<keyword evidence="3" id="KW-1185">Reference proteome</keyword>
<dbReference type="InterPro" id="IPR001607">
    <property type="entry name" value="Znf_UBP"/>
</dbReference>
<name>A0A1Q9LFW4_9PSEU</name>